<sequence>MRTSQPQTIYLSDYKVPAYLVDTVDLRFELFEDGARVHSTLDVRRNPESDEVSAPLELDGDSLTLESVALDGADLAAGDYEDRGDQLVIRSVPEQFTLTVVTWIEPQNNTRLEGLYKSSGMFCTQCE</sequence>
<dbReference type="SUPFAM" id="SSF63737">
    <property type="entry name" value="Leukotriene A4 hydrolase N-terminal domain"/>
    <property type="match status" value="1"/>
</dbReference>
<dbReference type="InterPro" id="IPR042097">
    <property type="entry name" value="Aminopeptidase_N-like_N_sf"/>
</dbReference>
<evidence type="ECO:0000313" key="2">
    <source>
        <dbReference type="Proteomes" id="UP000263489"/>
    </source>
</evidence>
<keyword evidence="1" id="KW-0645">Protease</keyword>
<dbReference type="GO" id="GO:0004177">
    <property type="term" value="F:aminopeptidase activity"/>
    <property type="evidence" value="ECO:0007669"/>
    <property type="project" value="UniProtKB-KW"/>
</dbReference>
<dbReference type="PANTHER" id="PTHR46322:SF1">
    <property type="entry name" value="PUROMYCIN-SENSITIVE AMINOPEPTIDASE"/>
    <property type="match status" value="1"/>
</dbReference>
<dbReference type="Gene3D" id="2.60.40.1730">
    <property type="entry name" value="tricorn interacting facor f3 domain"/>
    <property type="match status" value="1"/>
</dbReference>
<accession>A0A352IVY9</accession>
<dbReference type="PANTHER" id="PTHR46322">
    <property type="entry name" value="PUROMYCIN-SENSITIVE AMINOPEPTIDASE"/>
    <property type="match status" value="1"/>
</dbReference>
<evidence type="ECO:0000313" key="1">
    <source>
        <dbReference type="EMBL" id="HBC35622.1"/>
    </source>
</evidence>
<gene>
    <name evidence="1" type="primary">pepN</name>
    <name evidence="1" type="ORF">DC045_15210</name>
</gene>
<keyword evidence="1" id="KW-0378">Hydrolase</keyword>
<dbReference type="AlphaFoldDB" id="A0A352IVY9"/>
<reference evidence="1 2" key="1">
    <citation type="journal article" date="2018" name="Nat. Biotechnol.">
        <title>A standardized bacterial taxonomy based on genome phylogeny substantially revises the tree of life.</title>
        <authorList>
            <person name="Parks D.H."/>
            <person name="Chuvochina M."/>
            <person name="Waite D.W."/>
            <person name="Rinke C."/>
            <person name="Skarshewski A."/>
            <person name="Chaumeil P.A."/>
            <person name="Hugenholtz P."/>
        </authorList>
    </citation>
    <scope>NUCLEOTIDE SEQUENCE [LARGE SCALE GENOMIC DNA]</scope>
    <source>
        <strain evidence="1">UBA9380</strain>
    </source>
</reference>
<dbReference type="GO" id="GO:0008270">
    <property type="term" value="F:zinc ion binding"/>
    <property type="evidence" value="ECO:0007669"/>
    <property type="project" value="InterPro"/>
</dbReference>
<name>A0A352IVY9_9GAMM</name>
<dbReference type="Proteomes" id="UP000263489">
    <property type="component" value="Unassembled WGS sequence"/>
</dbReference>
<organism evidence="1 2">
    <name type="scientific">Marinobacter adhaerens</name>
    <dbReference type="NCBI Taxonomy" id="1033846"/>
    <lineage>
        <taxon>Bacteria</taxon>
        <taxon>Pseudomonadati</taxon>
        <taxon>Pseudomonadota</taxon>
        <taxon>Gammaproteobacteria</taxon>
        <taxon>Pseudomonadales</taxon>
        <taxon>Marinobacteraceae</taxon>
        <taxon>Marinobacter</taxon>
    </lineage>
</organism>
<protein>
    <submittedName>
        <fullName evidence="1">Aminopeptidase N</fullName>
    </submittedName>
</protein>
<proteinExistence type="predicted"/>
<keyword evidence="1" id="KW-0031">Aminopeptidase</keyword>
<comment type="caution">
    <text evidence="1">The sequence shown here is derived from an EMBL/GenBank/DDBJ whole genome shotgun (WGS) entry which is preliminary data.</text>
</comment>
<dbReference type="InterPro" id="IPR012779">
    <property type="entry name" value="Peptidase_M1_pepN"/>
</dbReference>
<feature type="non-terminal residue" evidence="1">
    <location>
        <position position="127"/>
    </location>
</feature>
<dbReference type="EMBL" id="DNNA01000242">
    <property type="protein sequence ID" value="HBC35622.1"/>
    <property type="molecule type" value="Genomic_DNA"/>
</dbReference>